<dbReference type="AlphaFoldDB" id="A0AAV6XEJ0"/>
<feature type="compositionally biased region" description="Basic and acidic residues" evidence="6">
    <location>
        <begin position="421"/>
        <end position="441"/>
    </location>
</feature>
<evidence type="ECO:0000256" key="6">
    <source>
        <dbReference type="SAM" id="MobiDB-lite"/>
    </source>
</evidence>
<evidence type="ECO:0000256" key="1">
    <source>
        <dbReference type="ARBA" id="ARBA00004123"/>
    </source>
</evidence>
<evidence type="ECO:0000256" key="2">
    <source>
        <dbReference type="ARBA" id="ARBA00006178"/>
    </source>
</evidence>
<dbReference type="CDD" id="cd08045">
    <property type="entry name" value="HFD_TAF4"/>
    <property type="match status" value="1"/>
</dbReference>
<protein>
    <recommendedName>
        <fullName evidence="11">RST domain-containing protein</fullName>
    </recommendedName>
</protein>
<feature type="region of interest" description="Disordered" evidence="6">
    <location>
        <begin position="401"/>
        <end position="441"/>
    </location>
</feature>
<comment type="caution">
    <text evidence="9">The sequence shown here is derived from an EMBL/GenBank/DDBJ whole genome shotgun (WGS) entry which is preliminary data.</text>
</comment>
<dbReference type="GO" id="GO:0003677">
    <property type="term" value="F:DNA binding"/>
    <property type="evidence" value="ECO:0007669"/>
    <property type="project" value="TreeGrafter"/>
</dbReference>
<feature type="compositionally biased region" description="Basic and acidic residues" evidence="6">
    <location>
        <begin position="472"/>
        <end position="490"/>
    </location>
</feature>
<reference evidence="9" key="1">
    <citation type="submission" date="2019-10" db="EMBL/GenBank/DDBJ databases">
        <authorList>
            <person name="Zhang R."/>
            <person name="Pan Y."/>
            <person name="Wang J."/>
            <person name="Ma R."/>
            <person name="Yu S."/>
        </authorList>
    </citation>
    <scope>NUCLEOTIDE SEQUENCE</scope>
    <source>
        <strain evidence="9">LA-IB0</strain>
        <tissue evidence="9">Leaf</tissue>
    </source>
</reference>
<dbReference type="Pfam" id="PF05236">
    <property type="entry name" value="TAF4"/>
    <property type="match status" value="1"/>
</dbReference>
<evidence type="ECO:0000256" key="5">
    <source>
        <dbReference type="ARBA" id="ARBA00023242"/>
    </source>
</evidence>
<proteinExistence type="inferred from homology"/>
<evidence type="ECO:0000256" key="3">
    <source>
        <dbReference type="ARBA" id="ARBA00023015"/>
    </source>
</evidence>
<evidence type="ECO:0000259" key="7">
    <source>
        <dbReference type="Pfam" id="PF05236"/>
    </source>
</evidence>
<evidence type="ECO:0000256" key="4">
    <source>
        <dbReference type="ARBA" id="ARBA00023163"/>
    </source>
</evidence>
<dbReference type="GO" id="GO:0006367">
    <property type="term" value="P:transcription initiation at RNA polymerase II promoter"/>
    <property type="evidence" value="ECO:0007669"/>
    <property type="project" value="TreeGrafter"/>
</dbReference>
<dbReference type="InterPro" id="IPR045144">
    <property type="entry name" value="TAF4"/>
</dbReference>
<dbReference type="PANTHER" id="PTHR15138:SF14">
    <property type="entry name" value="TRANSCRIPTION INITIATION FACTOR TFIID SUBUNIT 4"/>
    <property type="match status" value="1"/>
</dbReference>
<sequence>MLAMILLKVSLGRPQHATRVFDMIEDFYVGDLVKKYWGQTFGIRYWGFVIGNFPGCLMMMVSLEDETMHSGAKGNTSTLQLQQLSDSAALSQECGQATSQFSLQSQTSNHDGIVSFQNGQVLMANQSTVGTGMIGQEVSASIDELLSILLPRLDKYRAMQLQSLCSKVKKGEVSEGSFIGHMTSIVGPELFRVAVHKLKACTNSNTALLKQNRVLPISGQQRKPQLSSPQMKQGYAAPMNLMDEFWMQSSNIGFTQPTSMSNSLVPSVTSSIGPENNPKAPFKRPLVGQKKPMGAPSSSPPPSSKKRKVSEAFLDQSIGQLNDVTAGINIMEEEEQLFSGSKAKDRVSECVEERMLRLITNLIRLSKQRVDIEKPSHRTIITSGVRQQIMSINCKAQQEWERKQARTEDSQKLNESTNGVDDDKVKSESRRVRKAKADKEKDDNLRANIAVRAATGVDDMLSKWKGIIEANQKQEKNNKSRENQKAEKGDSSASLNTPGMLALQ</sequence>
<gene>
    <name evidence="9" type="ORF">BUALT_Bualt08G0042300</name>
</gene>
<comment type="subcellular location">
    <subcellularLocation>
        <location evidence="1">Nucleus</location>
    </subcellularLocation>
</comment>
<keyword evidence="5" id="KW-0539">Nucleus</keyword>
<name>A0AAV6XEJ0_9LAMI</name>
<evidence type="ECO:0000313" key="9">
    <source>
        <dbReference type="EMBL" id="KAG8377528.1"/>
    </source>
</evidence>
<keyword evidence="4" id="KW-0804">Transcription</keyword>
<keyword evidence="3" id="KW-0805">Transcription regulation</keyword>
<comment type="similarity">
    <text evidence="2">Belongs to the TAF4 family.</text>
</comment>
<dbReference type="GO" id="GO:0005669">
    <property type="term" value="C:transcription factor TFIID complex"/>
    <property type="evidence" value="ECO:0007669"/>
    <property type="project" value="InterPro"/>
</dbReference>
<evidence type="ECO:0000313" key="10">
    <source>
        <dbReference type="Proteomes" id="UP000826271"/>
    </source>
</evidence>
<evidence type="ECO:0008006" key="11">
    <source>
        <dbReference type="Google" id="ProtNLM"/>
    </source>
</evidence>
<dbReference type="GO" id="GO:0016251">
    <property type="term" value="F:RNA polymerase II general transcription initiation factor activity"/>
    <property type="evidence" value="ECO:0007669"/>
    <property type="project" value="TreeGrafter"/>
</dbReference>
<feature type="region of interest" description="Disordered" evidence="6">
    <location>
        <begin position="258"/>
        <end position="309"/>
    </location>
</feature>
<dbReference type="PANTHER" id="PTHR15138">
    <property type="entry name" value="TRANSCRIPTION INITIATION FACTOR TFIID SUBUNIT 4"/>
    <property type="match status" value="1"/>
</dbReference>
<feature type="domain" description="Transcription initiation factor TFIID component TAF4 C-terminal" evidence="7">
    <location>
        <begin position="347"/>
        <end position="493"/>
    </location>
</feature>
<accession>A0AAV6XEJ0</accession>
<feature type="region of interest" description="Disordered" evidence="6">
    <location>
        <begin position="470"/>
        <end position="504"/>
    </location>
</feature>
<dbReference type="EMBL" id="WHWC01000008">
    <property type="protein sequence ID" value="KAG8377528.1"/>
    <property type="molecule type" value="Genomic_DNA"/>
</dbReference>
<feature type="compositionally biased region" description="Polar residues" evidence="6">
    <location>
        <begin position="258"/>
        <end position="274"/>
    </location>
</feature>
<keyword evidence="10" id="KW-1185">Reference proteome</keyword>
<dbReference type="Pfam" id="PF12174">
    <property type="entry name" value="RST"/>
    <property type="match status" value="1"/>
</dbReference>
<dbReference type="InterPro" id="IPR007900">
    <property type="entry name" value="TAF4_C"/>
</dbReference>
<dbReference type="Proteomes" id="UP000826271">
    <property type="component" value="Unassembled WGS sequence"/>
</dbReference>
<dbReference type="InterPro" id="IPR022003">
    <property type="entry name" value="RST"/>
</dbReference>
<organism evidence="9 10">
    <name type="scientific">Buddleja alternifolia</name>
    <dbReference type="NCBI Taxonomy" id="168488"/>
    <lineage>
        <taxon>Eukaryota</taxon>
        <taxon>Viridiplantae</taxon>
        <taxon>Streptophyta</taxon>
        <taxon>Embryophyta</taxon>
        <taxon>Tracheophyta</taxon>
        <taxon>Spermatophyta</taxon>
        <taxon>Magnoliopsida</taxon>
        <taxon>eudicotyledons</taxon>
        <taxon>Gunneridae</taxon>
        <taxon>Pentapetalae</taxon>
        <taxon>asterids</taxon>
        <taxon>lamiids</taxon>
        <taxon>Lamiales</taxon>
        <taxon>Scrophulariaceae</taxon>
        <taxon>Buddlejeae</taxon>
        <taxon>Buddleja</taxon>
    </lineage>
</organism>
<feature type="domain" description="RST" evidence="8">
    <location>
        <begin position="141"/>
        <end position="199"/>
    </location>
</feature>
<feature type="compositionally biased region" description="Basic and acidic residues" evidence="6">
    <location>
        <begin position="401"/>
        <end position="412"/>
    </location>
</feature>
<evidence type="ECO:0000259" key="8">
    <source>
        <dbReference type="Pfam" id="PF12174"/>
    </source>
</evidence>